<keyword evidence="2" id="KW-0540">Nuclease</keyword>
<feature type="domain" description="Calcineurin-like phosphoesterase" evidence="1">
    <location>
        <begin position="4"/>
        <end position="181"/>
    </location>
</feature>
<dbReference type="InterPro" id="IPR004843">
    <property type="entry name" value="Calcineurin-like_PHP"/>
</dbReference>
<dbReference type="InterPro" id="IPR051158">
    <property type="entry name" value="Metallophosphoesterase_sf"/>
</dbReference>
<evidence type="ECO:0000259" key="1">
    <source>
        <dbReference type="Pfam" id="PF00149"/>
    </source>
</evidence>
<dbReference type="GO" id="GO:0004527">
    <property type="term" value="F:exonuclease activity"/>
    <property type="evidence" value="ECO:0007669"/>
    <property type="project" value="UniProtKB-KW"/>
</dbReference>
<reference evidence="2" key="1">
    <citation type="submission" date="2021-02" db="EMBL/GenBank/DDBJ databases">
        <title>Distinct virome patterns of the invasive cane toad (Rhinella marina) across its native and introduced ranges.</title>
        <authorList>
            <person name="Russo A.G."/>
            <person name="Harding E.F."/>
            <person name="Yan G.J."/>
            <person name="Selechnik D."/>
            <person name="Ducatez S."/>
            <person name="DeVore J.L."/>
            <person name="Zhou J."/>
            <person name="Sarma R.R."/>
            <person name="Lee Y.P."/>
            <person name="Richardson M.F."/>
            <person name="Shine R."/>
            <person name="Rollins L.A."/>
            <person name="White P.A."/>
        </authorList>
    </citation>
    <scope>NUCLEOTIDE SEQUENCE</scope>
</reference>
<accession>A0A8F6YI57</accession>
<name>A0A8F6YI57_9VIRU</name>
<dbReference type="Pfam" id="PF00149">
    <property type="entry name" value="Metallophos"/>
    <property type="match status" value="1"/>
</dbReference>
<dbReference type="Gene3D" id="3.60.21.10">
    <property type="match status" value="1"/>
</dbReference>
<evidence type="ECO:0000313" key="2">
    <source>
        <dbReference type="EMBL" id="QXT57794.1"/>
    </source>
</evidence>
<dbReference type="PANTHER" id="PTHR31302:SF0">
    <property type="entry name" value="TRANSMEMBRANE PROTEIN WITH METALLOPHOSPHOESTERASE DOMAIN"/>
    <property type="match status" value="1"/>
</dbReference>
<dbReference type="EMBL" id="MW582929">
    <property type="protein sequence ID" value="QXT57794.1"/>
    <property type="molecule type" value="Genomic_DNA"/>
</dbReference>
<protein>
    <submittedName>
        <fullName evidence="2">DNA exonuclease repair subunit</fullName>
    </submittedName>
</protein>
<proteinExistence type="predicted"/>
<dbReference type="PANTHER" id="PTHR31302">
    <property type="entry name" value="TRANSMEMBRANE PROTEIN WITH METALLOPHOSPHOESTERASE DOMAIN-RELATED"/>
    <property type="match status" value="1"/>
</dbReference>
<keyword evidence="2" id="KW-0378">Hydrolase</keyword>
<sequence length="315" mass="35552">MSSLLFITDLHIKISTFSALDELHDNLKEWFLTNKVDYIVIGGDTLDTHEKVCVHALNKAYNFLQFLCKHAHVFILVGNHDYINNSQFLTDSHWLNVLKPWPNITVVDAVVIKKIDGKTVAFIPYVPPGLFNNALKTVSIPDNLCLVFAHQEFKGCKLGCILSEQGDTWDGPLVISGHIHERHTVNNKDVYNVVYPGSSICHSTVYSSYGPCVVTTNGDLTYLGFQTSKNVKKIQAPLNIKDTDANNQDKIHLIGTEADIAQSLRNPLIKPVLKRGKFIVSDVVIYENNWEKYILENLKTKALLDDYEEISRNVK</sequence>
<dbReference type="InterPro" id="IPR029052">
    <property type="entry name" value="Metallo-depent_PP-like"/>
</dbReference>
<keyword evidence="2" id="KW-0269">Exonuclease</keyword>
<dbReference type="SUPFAM" id="SSF56300">
    <property type="entry name" value="Metallo-dependent phosphatases"/>
    <property type="match status" value="1"/>
</dbReference>
<organism evidence="2">
    <name type="scientific">Rhinella marina erythrocytic-like virus</name>
    <dbReference type="NCBI Taxonomy" id="2859906"/>
    <lineage>
        <taxon>Viruses</taxon>
        <taxon>Varidnaviria</taxon>
        <taxon>Bamfordvirae</taxon>
        <taxon>Nucleocytoviricota</taxon>
        <taxon>Megaviricetes</taxon>
        <taxon>Pimascovirales</taxon>
        <taxon>Pimascovirales incertae sedis</taxon>
        <taxon>Iridoviridae</taxon>
    </lineage>
</organism>